<organism evidence="2 3">
    <name type="scientific">Cadophora malorum</name>
    <dbReference type="NCBI Taxonomy" id="108018"/>
    <lineage>
        <taxon>Eukaryota</taxon>
        <taxon>Fungi</taxon>
        <taxon>Dikarya</taxon>
        <taxon>Ascomycota</taxon>
        <taxon>Pezizomycotina</taxon>
        <taxon>Leotiomycetes</taxon>
        <taxon>Helotiales</taxon>
        <taxon>Ploettnerulaceae</taxon>
        <taxon>Cadophora</taxon>
    </lineage>
</organism>
<sequence length="1082" mass="117078">MASTEKKGKPGLGRRNTFQKMLDLEQKNKVNRMRASSTFPTLPISTPRSPPPPRSTPRQHPPIPMPSIDRAMTAPALSLAIPPSKPMIHGNSTKYVVKSSGDVVPQDEEVSDAESDASSICRSPGWDDYNGKKKIKAKEEERQQRRREIENKNGQLPHIQQARKSESPSTQSPNRLSKTPPTNKRLTKMAISTDRSVSAPAVPTLPTMARGDVKKDDKMVPEKVKRGSLDIGLKGFITATQAIPVPWKTSQSSSSSNTSTQETFSSRKSFSRKPGAYNDGGFIGGLKLEQFRQTETVISQQSKPEPKKVGWSDEAHGTVKTDRDPTPRGAGISSSSTSMAESVRPISIFDESIRTPQQWDTVYAQAAAAIRSVESPAKAVEDDTPIMERNIRKTRRSHPPTSRYLPTEDDDSGSSHRDNSNGSRSRNVEDKTIQNLTQSPVVSPLASPDPPAVHGRDTRKADAQPVSGRKSRKSDPQPSKPAAPTKKSYPPESRGRADYVRYQRQEEELNAANALKDESEISDAAAGSKKTRSRRGSFSSLFSRSRSRTRSSSEAPTTSSVSAVGAATKKESPATTSFSTIGGNNKSAKKDAKTTGAFLDEEYVLNQLHLELNTKVSENVGPGHKRASSKGPTFQGLKSAAKSAFSRHSIAAPESPTGTGSFTTTPEFQGSTSKAPSSKRTSLEATSPHISSLMKANNATPSAVTPPIIQDFALPNLPNRSPARSPARFERESERSSRNSTPKALTGSNVRSNHSRSATDSSEDYSTLDESSNITTPNASRPQSQKDYFSVKADLDGDTEAPVEFSGSNLQRLKDETPTTPVPFNDTASARESWCRTGAELELTEDEDRLKTPTGSNATFDFTTTHMSNSSPQVSQLPLVTPTKASDTSDLQRKPSLSRSTSTPELQDLSFLPALKHQPLTRPAKGKGKVAPPKKPKEPSSSPEEVAKALIRPPPIPIPTAKSEGSSPTSPQSSQYLHNARLAIPGARSPPKTSFPPGPHHQNGPDPIAKMFVICCQCKYFHDMPSKIYECMAKPDNVVTDTDLGVSGVISTSVKCPWCGHGMGTSCCAGYAAVVYLREKLH</sequence>
<dbReference type="OrthoDB" id="5386674at2759"/>
<feature type="compositionally biased region" description="Basic and acidic residues" evidence="1">
    <location>
        <begin position="211"/>
        <end position="220"/>
    </location>
</feature>
<gene>
    <name evidence="2" type="ORF">IFR04_004474</name>
</gene>
<feature type="region of interest" description="Disordered" evidence="1">
    <location>
        <begin position="1"/>
        <end position="71"/>
    </location>
</feature>
<feature type="region of interest" description="Disordered" evidence="1">
    <location>
        <begin position="372"/>
        <end position="592"/>
    </location>
</feature>
<feature type="compositionally biased region" description="Basic residues" evidence="1">
    <location>
        <begin position="924"/>
        <end position="934"/>
    </location>
</feature>
<feature type="region of interest" description="Disordered" evidence="1">
    <location>
        <begin position="294"/>
        <end position="343"/>
    </location>
</feature>
<name>A0A8H8BS51_9HELO</name>
<evidence type="ECO:0000313" key="3">
    <source>
        <dbReference type="Proteomes" id="UP000664132"/>
    </source>
</evidence>
<feature type="compositionally biased region" description="Polar residues" evidence="1">
    <location>
        <begin position="853"/>
        <end position="905"/>
    </location>
</feature>
<dbReference type="EMBL" id="JAFJYH010000049">
    <property type="protein sequence ID" value="KAG4422450.1"/>
    <property type="molecule type" value="Genomic_DNA"/>
</dbReference>
<reference evidence="2" key="1">
    <citation type="submission" date="2021-02" db="EMBL/GenBank/DDBJ databases">
        <title>Genome sequence Cadophora malorum strain M34.</title>
        <authorList>
            <person name="Stefanovic E."/>
            <person name="Vu D."/>
            <person name="Scully C."/>
            <person name="Dijksterhuis J."/>
            <person name="Roader J."/>
            <person name="Houbraken J."/>
        </authorList>
    </citation>
    <scope>NUCLEOTIDE SEQUENCE</scope>
    <source>
        <strain evidence="2">M34</strain>
    </source>
</reference>
<feature type="compositionally biased region" description="Polar residues" evidence="1">
    <location>
        <begin position="573"/>
        <end position="586"/>
    </location>
</feature>
<feature type="region of interest" description="Disordered" evidence="1">
    <location>
        <begin position="240"/>
        <end position="277"/>
    </location>
</feature>
<evidence type="ECO:0000313" key="2">
    <source>
        <dbReference type="EMBL" id="KAG4422450.1"/>
    </source>
</evidence>
<feature type="region of interest" description="Disordered" evidence="1">
    <location>
        <begin position="99"/>
        <end position="220"/>
    </location>
</feature>
<evidence type="ECO:0000256" key="1">
    <source>
        <dbReference type="SAM" id="MobiDB-lite"/>
    </source>
</evidence>
<comment type="caution">
    <text evidence="2">The sequence shown here is derived from an EMBL/GenBank/DDBJ whole genome shotgun (WGS) entry which is preliminary data.</text>
</comment>
<keyword evidence="3" id="KW-1185">Reference proteome</keyword>
<feature type="compositionally biased region" description="Polar residues" evidence="1">
    <location>
        <begin position="669"/>
        <end position="703"/>
    </location>
</feature>
<feature type="compositionally biased region" description="Polar residues" evidence="1">
    <location>
        <begin position="768"/>
        <end position="787"/>
    </location>
</feature>
<feature type="compositionally biased region" description="Basic and acidic residues" evidence="1">
    <location>
        <begin position="304"/>
        <end position="326"/>
    </location>
</feature>
<feature type="compositionally biased region" description="Basic and acidic residues" evidence="1">
    <location>
        <begin position="137"/>
        <end position="151"/>
    </location>
</feature>
<dbReference type="AlphaFoldDB" id="A0A8H8BS51"/>
<feature type="compositionally biased region" description="Polar residues" evidence="1">
    <location>
        <begin position="167"/>
        <end position="184"/>
    </location>
</feature>
<feature type="compositionally biased region" description="Polar residues" evidence="1">
    <location>
        <begin position="741"/>
        <end position="760"/>
    </location>
</feature>
<feature type="compositionally biased region" description="Polar residues" evidence="1">
    <location>
        <begin position="294"/>
        <end position="303"/>
    </location>
</feature>
<proteinExistence type="predicted"/>
<feature type="compositionally biased region" description="Low complexity" evidence="1">
    <location>
        <begin position="654"/>
        <end position="668"/>
    </location>
</feature>
<feature type="compositionally biased region" description="Pro residues" evidence="1">
    <location>
        <begin position="48"/>
        <end position="65"/>
    </location>
</feature>
<feature type="compositionally biased region" description="Low complexity" evidence="1">
    <location>
        <begin position="536"/>
        <end position="562"/>
    </location>
</feature>
<feature type="compositionally biased region" description="Basic and acidic residues" evidence="1">
    <location>
        <begin position="727"/>
        <end position="737"/>
    </location>
</feature>
<feature type="compositionally biased region" description="Acidic residues" evidence="1">
    <location>
        <begin position="105"/>
        <end position="115"/>
    </location>
</feature>
<accession>A0A8H8BS51</accession>
<dbReference type="Proteomes" id="UP000664132">
    <property type="component" value="Unassembled WGS sequence"/>
</dbReference>
<feature type="region of interest" description="Disordered" evidence="1">
    <location>
        <begin position="616"/>
        <end position="974"/>
    </location>
</feature>
<feature type="compositionally biased region" description="Low complexity" evidence="1">
    <location>
        <begin position="249"/>
        <end position="266"/>
    </location>
</feature>
<protein>
    <submittedName>
        <fullName evidence="2">Uncharacterized protein</fullName>
    </submittedName>
</protein>
<feature type="compositionally biased region" description="Basic and acidic residues" evidence="1">
    <location>
        <begin position="493"/>
        <end position="507"/>
    </location>
</feature>